<proteinExistence type="predicted"/>
<protein>
    <recommendedName>
        <fullName evidence="2">BZIP domain-containing protein</fullName>
    </recommendedName>
</protein>
<gene>
    <name evidence="3" type="ORF">WHR41_02808</name>
</gene>
<organism evidence="3 4">
    <name type="scientific">Cladosporium halotolerans</name>
    <dbReference type="NCBI Taxonomy" id="1052096"/>
    <lineage>
        <taxon>Eukaryota</taxon>
        <taxon>Fungi</taxon>
        <taxon>Dikarya</taxon>
        <taxon>Ascomycota</taxon>
        <taxon>Pezizomycotina</taxon>
        <taxon>Dothideomycetes</taxon>
        <taxon>Dothideomycetidae</taxon>
        <taxon>Cladosporiales</taxon>
        <taxon>Cladosporiaceae</taxon>
        <taxon>Cladosporium</taxon>
    </lineage>
</organism>
<evidence type="ECO:0000313" key="3">
    <source>
        <dbReference type="EMBL" id="KAL1588315.1"/>
    </source>
</evidence>
<dbReference type="RefSeq" id="XP_069231420.1">
    <property type="nucleotide sequence ID" value="XM_069371414.1"/>
</dbReference>
<keyword evidence="4" id="KW-1185">Reference proteome</keyword>
<dbReference type="Gene3D" id="1.20.5.170">
    <property type="match status" value="1"/>
</dbReference>
<evidence type="ECO:0000313" key="4">
    <source>
        <dbReference type="Proteomes" id="UP000803884"/>
    </source>
</evidence>
<evidence type="ECO:0000256" key="1">
    <source>
        <dbReference type="SAM" id="MobiDB-lite"/>
    </source>
</evidence>
<feature type="compositionally biased region" description="Basic and acidic residues" evidence="1">
    <location>
        <begin position="49"/>
        <end position="62"/>
    </location>
</feature>
<sequence>MSQRNSTMTSQPNQTASARSPDEDWASITDPNERRKIQNRIAQRKFREKAREQREAAERSAENQRQAAGSYAAAEPNDLDAGGEEGLPWGSISLRHIVSTSRSKEQSSAGTSAYTATSRAGGSPK</sequence>
<dbReference type="Proteomes" id="UP000803884">
    <property type="component" value="Unassembled WGS sequence"/>
</dbReference>
<dbReference type="AlphaFoldDB" id="A0AB34KU06"/>
<dbReference type="PROSITE" id="PS00036">
    <property type="entry name" value="BZIP_BASIC"/>
    <property type="match status" value="1"/>
</dbReference>
<evidence type="ECO:0000259" key="2">
    <source>
        <dbReference type="PROSITE" id="PS00036"/>
    </source>
</evidence>
<dbReference type="PANTHER" id="PTHR39607">
    <property type="entry name" value="XANTHOCILLIN BIOSYNTHESIS CLUSTER TRANSCRIPTION FACTOR XANC-RELATED"/>
    <property type="match status" value="1"/>
</dbReference>
<comment type="caution">
    <text evidence="3">The sequence shown here is derived from an EMBL/GenBank/DDBJ whole genome shotgun (WGS) entry which is preliminary data.</text>
</comment>
<name>A0AB34KU06_9PEZI</name>
<dbReference type="PANTHER" id="PTHR39607:SF2">
    <property type="entry name" value="BZIP DOMAIN-CONTAINING PROTEIN"/>
    <property type="match status" value="1"/>
</dbReference>
<reference evidence="3 4" key="1">
    <citation type="journal article" date="2020" name="Microbiol. Resour. Announc.">
        <title>Draft Genome Sequence of a Cladosporium Species Isolated from the Mesophotic Ascidian Didemnum maculosum.</title>
        <authorList>
            <person name="Gioti A."/>
            <person name="Siaperas R."/>
            <person name="Nikolaivits E."/>
            <person name="Le Goff G."/>
            <person name="Ouazzani J."/>
            <person name="Kotoulas G."/>
            <person name="Topakas E."/>
        </authorList>
    </citation>
    <scope>NUCLEOTIDE SEQUENCE [LARGE SCALE GENOMIC DNA]</scope>
    <source>
        <strain evidence="3 4">TM138-S3</strain>
    </source>
</reference>
<dbReference type="InterPro" id="IPR052635">
    <property type="entry name" value="Sec_Metab_Biosynth_Reg"/>
</dbReference>
<feature type="region of interest" description="Disordered" evidence="1">
    <location>
        <begin position="1"/>
        <end position="125"/>
    </location>
</feature>
<dbReference type="GeneID" id="96004252"/>
<feature type="compositionally biased region" description="Low complexity" evidence="1">
    <location>
        <begin position="107"/>
        <end position="125"/>
    </location>
</feature>
<accession>A0AB34KU06</accession>
<dbReference type="EMBL" id="JAAQHG020000007">
    <property type="protein sequence ID" value="KAL1588315.1"/>
    <property type="molecule type" value="Genomic_DNA"/>
</dbReference>
<feature type="compositionally biased region" description="Polar residues" evidence="1">
    <location>
        <begin position="1"/>
        <end position="18"/>
    </location>
</feature>
<dbReference type="GO" id="GO:0003700">
    <property type="term" value="F:DNA-binding transcription factor activity"/>
    <property type="evidence" value="ECO:0007669"/>
    <property type="project" value="InterPro"/>
</dbReference>
<feature type="domain" description="BZIP" evidence="2">
    <location>
        <begin position="34"/>
        <end position="49"/>
    </location>
</feature>
<dbReference type="InterPro" id="IPR004827">
    <property type="entry name" value="bZIP"/>
</dbReference>